<sequence>MAPKNEKTSSASEPTKSGGDKQKKKESQGSFSIGESAERLGKIQEAGDKLCKFREGLLIAWSKIRHRSHFSSNCRR</sequence>
<organism evidence="2">
    <name type="scientific">Tanacetum cinerariifolium</name>
    <name type="common">Dalmatian daisy</name>
    <name type="synonym">Chrysanthemum cinerariifolium</name>
    <dbReference type="NCBI Taxonomy" id="118510"/>
    <lineage>
        <taxon>Eukaryota</taxon>
        <taxon>Viridiplantae</taxon>
        <taxon>Streptophyta</taxon>
        <taxon>Embryophyta</taxon>
        <taxon>Tracheophyta</taxon>
        <taxon>Spermatophyta</taxon>
        <taxon>Magnoliopsida</taxon>
        <taxon>eudicotyledons</taxon>
        <taxon>Gunneridae</taxon>
        <taxon>Pentapetalae</taxon>
        <taxon>asterids</taxon>
        <taxon>campanulids</taxon>
        <taxon>Asterales</taxon>
        <taxon>Asteraceae</taxon>
        <taxon>Asteroideae</taxon>
        <taxon>Anthemideae</taxon>
        <taxon>Anthemidinae</taxon>
        <taxon>Tanacetum</taxon>
    </lineage>
</organism>
<reference evidence="2" key="1">
    <citation type="journal article" date="2019" name="Sci. Rep.">
        <title>Draft genome of Tanacetum cinerariifolium, the natural source of mosquito coil.</title>
        <authorList>
            <person name="Yamashiro T."/>
            <person name="Shiraishi A."/>
            <person name="Satake H."/>
            <person name="Nakayama K."/>
        </authorList>
    </citation>
    <scope>NUCLEOTIDE SEQUENCE</scope>
</reference>
<accession>A0A699HSP7</accession>
<evidence type="ECO:0000256" key="1">
    <source>
        <dbReference type="SAM" id="MobiDB-lite"/>
    </source>
</evidence>
<protein>
    <submittedName>
        <fullName evidence="2">Uncharacterized protein</fullName>
    </submittedName>
</protein>
<feature type="region of interest" description="Disordered" evidence="1">
    <location>
        <begin position="1"/>
        <end position="38"/>
    </location>
</feature>
<dbReference type="EMBL" id="BKCJ010195951">
    <property type="protein sequence ID" value="GEY63924.1"/>
    <property type="molecule type" value="Genomic_DNA"/>
</dbReference>
<evidence type="ECO:0000313" key="2">
    <source>
        <dbReference type="EMBL" id="GEY63924.1"/>
    </source>
</evidence>
<feature type="compositionally biased region" description="Basic and acidic residues" evidence="1">
    <location>
        <begin position="18"/>
        <end position="27"/>
    </location>
</feature>
<gene>
    <name evidence="2" type="ORF">Tci_435898</name>
</gene>
<name>A0A699HSP7_TANCI</name>
<comment type="caution">
    <text evidence="2">The sequence shown here is derived from an EMBL/GenBank/DDBJ whole genome shotgun (WGS) entry which is preliminary data.</text>
</comment>
<proteinExistence type="predicted"/>
<dbReference type="AlphaFoldDB" id="A0A699HSP7"/>